<comment type="caution">
    <text evidence="2">The sequence shown here is derived from an EMBL/GenBank/DDBJ whole genome shotgun (WGS) entry which is preliminary data.</text>
</comment>
<dbReference type="RefSeq" id="WP_267169403.1">
    <property type="nucleotide sequence ID" value="NZ_JAPMKX010000002.1"/>
</dbReference>
<organism evidence="2 3">
    <name type="scientific">Corynebacterium antarcticum</name>
    <dbReference type="NCBI Taxonomy" id="2800405"/>
    <lineage>
        <taxon>Bacteria</taxon>
        <taxon>Bacillati</taxon>
        <taxon>Actinomycetota</taxon>
        <taxon>Actinomycetes</taxon>
        <taxon>Mycobacteriales</taxon>
        <taxon>Corynebacteriaceae</taxon>
        <taxon>Corynebacterium</taxon>
    </lineage>
</organism>
<evidence type="ECO:0000313" key="2">
    <source>
        <dbReference type="EMBL" id="MCX7538228.1"/>
    </source>
</evidence>
<keyword evidence="1" id="KW-0472">Membrane</keyword>
<keyword evidence="1" id="KW-0812">Transmembrane</keyword>
<accession>A0A9Q4CD79</accession>
<feature type="transmembrane region" description="Helical" evidence="1">
    <location>
        <begin position="12"/>
        <end position="30"/>
    </location>
</feature>
<keyword evidence="1" id="KW-1133">Transmembrane helix</keyword>
<dbReference type="AlphaFoldDB" id="A0A9Q4CD79"/>
<dbReference type="EMBL" id="JAPMKX010000002">
    <property type="protein sequence ID" value="MCX7538228.1"/>
    <property type="molecule type" value="Genomic_DNA"/>
</dbReference>
<feature type="transmembrane region" description="Helical" evidence="1">
    <location>
        <begin position="36"/>
        <end position="57"/>
    </location>
</feature>
<name>A0A9Q4CD79_9CORY</name>
<proteinExistence type="predicted"/>
<evidence type="ECO:0000313" key="3">
    <source>
        <dbReference type="Proteomes" id="UP001070238"/>
    </source>
</evidence>
<gene>
    <name evidence="2" type="ORF">OS123_06695</name>
</gene>
<reference evidence="2" key="1">
    <citation type="submission" date="2022-11" db="EMBL/GenBank/DDBJ databases">
        <title>Corynebacterium sp. isolated from Penguins.</title>
        <authorList>
            <person name="Sedlar K."/>
            <person name="Svec P."/>
        </authorList>
    </citation>
    <scope>NUCLEOTIDE SEQUENCE</scope>
    <source>
        <strain evidence="2">P5875</strain>
    </source>
</reference>
<protein>
    <submittedName>
        <fullName evidence="2">Uncharacterized protein</fullName>
    </submittedName>
</protein>
<dbReference type="Proteomes" id="UP001070238">
    <property type="component" value="Unassembled WGS sequence"/>
</dbReference>
<evidence type="ECO:0000256" key="1">
    <source>
        <dbReference type="SAM" id="Phobius"/>
    </source>
</evidence>
<sequence length="66" mass="7325">MKRRNGITRAELTISSIAFALLMAWTAGYIDADRPLASISIVAFIFVLCLIVFGLAAKAYSHFFRN</sequence>